<proteinExistence type="predicted"/>
<evidence type="ECO:0000313" key="2">
    <source>
        <dbReference type="Proteomes" id="UP000292927"/>
    </source>
</evidence>
<keyword evidence="2" id="KW-1185">Reference proteome</keyword>
<dbReference type="AlphaFoldDB" id="A0A4V2F7T3"/>
<reference evidence="1 2" key="1">
    <citation type="submission" date="2019-02" db="EMBL/GenBank/DDBJ databases">
        <title>Genomic Encyclopedia of Type Strains, Phase IV (KMG-IV): sequencing the most valuable type-strain genomes for metagenomic binning, comparative biology and taxonomic classification.</title>
        <authorList>
            <person name="Goeker M."/>
        </authorList>
    </citation>
    <scope>NUCLEOTIDE SEQUENCE [LARGE SCALE GENOMIC DNA]</scope>
    <source>
        <strain evidence="1 2">DSM 29486</strain>
    </source>
</reference>
<name>A0A4V2F7T3_9FIRM</name>
<sequence length="55" mass="6870">MEEKELKYCPMTADKKQAIRCRKARKWNLKHRRITERRKHEFLHMANEKRTAPYI</sequence>
<comment type="caution">
    <text evidence="1">The sequence shown here is derived from an EMBL/GenBank/DDBJ whole genome shotgun (WGS) entry which is preliminary data.</text>
</comment>
<evidence type="ECO:0000313" key="1">
    <source>
        <dbReference type="EMBL" id="RZT00929.1"/>
    </source>
</evidence>
<dbReference type="Proteomes" id="UP000292927">
    <property type="component" value="Unassembled WGS sequence"/>
</dbReference>
<accession>A0A4V2F7T3</accession>
<dbReference type="EMBL" id="SGXF01000002">
    <property type="protein sequence ID" value="RZT00929.1"/>
    <property type="molecule type" value="Genomic_DNA"/>
</dbReference>
<protein>
    <submittedName>
        <fullName evidence="1">Uncharacterized protein</fullName>
    </submittedName>
</protein>
<dbReference type="RefSeq" id="WP_165388842.1">
    <property type="nucleotide sequence ID" value="NZ_SGXF01000002.1"/>
</dbReference>
<gene>
    <name evidence="1" type="ORF">EV209_1365</name>
</gene>
<organism evidence="1 2">
    <name type="scientific">Cuneatibacter caecimuris</name>
    <dbReference type="NCBI Taxonomy" id="1796618"/>
    <lineage>
        <taxon>Bacteria</taxon>
        <taxon>Bacillati</taxon>
        <taxon>Bacillota</taxon>
        <taxon>Clostridia</taxon>
        <taxon>Lachnospirales</taxon>
        <taxon>Lachnospiraceae</taxon>
        <taxon>Cuneatibacter</taxon>
    </lineage>
</organism>